<name>A0A3B5K777_TAKRU</name>
<protein>
    <recommendedName>
        <fullName evidence="6">Transmembrane protein 108</fullName>
    </recommendedName>
</protein>
<reference evidence="4" key="3">
    <citation type="submission" date="2025-09" db="UniProtKB">
        <authorList>
            <consortium name="Ensembl"/>
        </authorList>
    </citation>
    <scope>IDENTIFICATION</scope>
</reference>
<dbReference type="GO" id="GO:0010008">
    <property type="term" value="C:endosome membrane"/>
    <property type="evidence" value="ECO:0007669"/>
    <property type="project" value="TreeGrafter"/>
</dbReference>
<keyword evidence="5" id="KW-1185">Reference proteome</keyword>
<dbReference type="GeneID" id="101069755"/>
<feature type="transmembrane region" description="Helical" evidence="2">
    <location>
        <begin position="337"/>
        <end position="359"/>
    </location>
</feature>
<dbReference type="GO" id="GO:0005769">
    <property type="term" value="C:early endosome"/>
    <property type="evidence" value="ECO:0007669"/>
    <property type="project" value="TreeGrafter"/>
</dbReference>
<feature type="signal peptide" evidence="3">
    <location>
        <begin position="1"/>
        <end position="27"/>
    </location>
</feature>
<feature type="region of interest" description="Disordered" evidence="1">
    <location>
        <begin position="45"/>
        <end position="69"/>
    </location>
</feature>
<dbReference type="AlphaFoldDB" id="A0A3B5K777"/>
<dbReference type="FunCoup" id="A0A3B5K777">
    <property type="interactions" value="18"/>
</dbReference>
<keyword evidence="2" id="KW-0812">Transmembrane</keyword>
<evidence type="ECO:0000256" key="2">
    <source>
        <dbReference type="SAM" id="Phobius"/>
    </source>
</evidence>
<feature type="compositionally biased region" description="Polar residues" evidence="1">
    <location>
        <begin position="285"/>
        <end position="298"/>
    </location>
</feature>
<feature type="region of interest" description="Disordered" evidence="1">
    <location>
        <begin position="277"/>
        <end position="298"/>
    </location>
</feature>
<dbReference type="GO" id="GO:0097484">
    <property type="term" value="P:dendrite extension"/>
    <property type="evidence" value="ECO:0007669"/>
    <property type="project" value="TreeGrafter"/>
</dbReference>
<feature type="region of interest" description="Disordered" evidence="1">
    <location>
        <begin position="125"/>
        <end position="176"/>
    </location>
</feature>
<dbReference type="RefSeq" id="XP_011606369.2">
    <property type="nucleotide sequence ID" value="XM_011608067.2"/>
</dbReference>
<dbReference type="OMA" id="EPSMKSH"/>
<dbReference type="GeneTree" id="ENSGT00390000000626"/>
<dbReference type="GO" id="GO:1904115">
    <property type="term" value="C:axon cytoplasm"/>
    <property type="evidence" value="ECO:0007669"/>
    <property type="project" value="GOC"/>
</dbReference>
<reference evidence="4 5" key="1">
    <citation type="journal article" date="2011" name="Genome Biol. Evol.">
        <title>Integration of the genetic map and genome assembly of fugu facilitates insights into distinct features of genome evolution in teleosts and mammals.</title>
        <authorList>
            <person name="Kai W."/>
            <person name="Kikuchi K."/>
            <person name="Tohari S."/>
            <person name="Chew A.K."/>
            <person name="Tay A."/>
            <person name="Fujiwara A."/>
            <person name="Hosoya S."/>
            <person name="Suetake H."/>
            <person name="Naruse K."/>
            <person name="Brenner S."/>
            <person name="Suzuki Y."/>
            <person name="Venkatesh B."/>
        </authorList>
    </citation>
    <scope>NUCLEOTIDE SEQUENCE [LARGE SCALE GENOMIC DNA]</scope>
</reference>
<dbReference type="GO" id="GO:0014069">
    <property type="term" value="C:postsynaptic density"/>
    <property type="evidence" value="ECO:0007669"/>
    <property type="project" value="TreeGrafter"/>
</dbReference>
<dbReference type="Ensembl" id="ENSTRUT00000056810.2">
    <property type="protein sequence ID" value="ENSTRUP00000051258.2"/>
    <property type="gene ID" value="ENSTRUG00000022607.2"/>
</dbReference>
<dbReference type="KEGG" id="tru:101069755"/>
<gene>
    <name evidence="4" type="primary">tmem108</name>
</gene>
<dbReference type="GO" id="GO:0097106">
    <property type="term" value="P:postsynaptic density organization"/>
    <property type="evidence" value="ECO:0007669"/>
    <property type="project" value="TreeGrafter"/>
</dbReference>
<dbReference type="PANTHER" id="PTHR28673:SF1">
    <property type="entry name" value="TRANSMEMBRANE PROTEIN 108"/>
    <property type="match status" value="1"/>
</dbReference>
<dbReference type="CTD" id="66000"/>
<reference evidence="4" key="2">
    <citation type="submission" date="2025-08" db="UniProtKB">
        <authorList>
            <consortium name="Ensembl"/>
        </authorList>
    </citation>
    <scope>IDENTIFICATION</scope>
</reference>
<evidence type="ECO:0000313" key="4">
    <source>
        <dbReference type="Ensembl" id="ENSTRUP00000051258.2"/>
    </source>
</evidence>
<dbReference type="GO" id="GO:0008090">
    <property type="term" value="P:retrograde axonal transport"/>
    <property type="evidence" value="ECO:0007669"/>
    <property type="project" value="TreeGrafter"/>
</dbReference>
<evidence type="ECO:0000256" key="1">
    <source>
        <dbReference type="SAM" id="MobiDB-lite"/>
    </source>
</evidence>
<feature type="compositionally biased region" description="Polar residues" evidence="1">
    <location>
        <begin position="222"/>
        <end position="251"/>
    </location>
</feature>
<dbReference type="OrthoDB" id="9944393at2759"/>
<evidence type="ECO:0000256" key="3">
    <source>
        <dbReference type="SAM" id="SignalP"/>
    </source>
</evidence>
<feature type="chain" id="PRO_5025678486" description="Transmembrane protein 108" evidence="3">
    <location>
        <begin position="28"/>
        <end position="439"/>
    </location>
</feature>
<dbReference type="Pfam" id="PF15759">
    <property type="entry name" value="TMEM108"/>
    <property type="match status" value="1"/>
</dbReference>
<keyword evidence="2" id="KW-1133">Transmembrane helix</keyword>
<sequence length="439" mass="47190">MKTSLQVLRCQLLSVLAFLALSGLVTSAQELHISQTSQHPVSMAITQKSTPPPKDWHQEGSSSGEWSPKGRVLPPDIILPTVALHPRALLHGLQTSRWAKTPQGLNSATVATNQAFVSASTFLPNNVESNTRGALDLGGSGSDRGEELSGPHIEPQIIGSEDPPSRSQRKVDDPQTSSLFHDAARGLGVGERAHGTAQHAITLREVRDEPPTDELVTEQKQESSPTESSLSTQTTTVINDYSTPNDTTTPEFQVVKGNATDGLGSVTAVGGLLSNSSMGEADFPGNSSEPSSTASGSFLNRQVPATTQDPWTADNSSGHAIDPPPSRVTICLSRMDIVWIVLAISVPVSSCSVLLTVCCMRRRKKSSSQENNLSYWNNAITMDYFSRHAVELPRQIHTLESEDQDTCLPPNGDYSSSSVVLVNPFCQETLFINRDKASI</sequence>
<dbReference type="InParanoid" id="A0A3B5K777"/>
<dbReference type="InterPro" id="IPR031508">
    <property type="entry name" value="TMEM108"/>
</dbReference>
<evidence type="ECO:0008006" key="6">
    <source>
        <dbReference type="Google" id="ProtNLM"/>
    </source>
</evidence>
<proteinExistence type="predicted"/>
<keyword evidence="2" id="KW-0472">Membrane</keyword>
<feature type="region of interest" description="Disordered" evidence="1">
    <location>
        <begin position="206"/>
        <end position="252"/>
    </location>
</feature>
<evidence type="ECO:0000313" key="5">
    <source>
        <dbReference type="Proteomes" id="UP000005226"/>
    </source>
</evidence>
<dbReference type="Proteomes" id="UP000005226">
    <property type="component" value="Chromosome 10"/>
</dbReference>
<organism evidence="4 5">
    <name type="scientific">Takifugu rubripes</name>
    <name type="common">Japanese pufferfish</name>
    <name type="synonym">Fugu rubripes</name>
    <dbReference type="NCBI Taxonomy" id="31033"/>
    <lineage>
        <taxon>Eukaryota</taxon>
        <taxon>Metazoa</taxon>
        <taxon>Chordata</taxon>
        <taxon>Craniata</taxon>
        <taxon>Vertebrata</taxon>
        <taxon>Euteleostomi</taxon>
        <taxon>Actinopterygii</taxon>
        <taxon>Neopterygii</taxon>
        <taxon>Teleostei</taxon>
        <taxon>Neoteleostei</taxon>
        <taxon>Acanthomorphata</taxon>
        <taxon>Eupercaria</taxon>
        <taxon>Tetraodontiformes</taxon>
        <taxon>Tetradontoidea</taxon>
        <taxon>Tetraodontidae</taxon>
        <taxon>Takifugu</taxon>
    </lineage>
</organism>
<keyword evidence="3" id="KW-0732">Signal</keyword>
<accession>A0A3B5K777</accession>
<dbReference type="STRING" id="31033.ENSTRUP00000051258"/>
<dbReference type="PANTHER" id="PTHR28673">
    <property type="entry name" value="TRANSMEMBRANE PROTEIN 108"/>
    <property type="match status" value="1"/>
</dbReference>